<keyword evidence="3" id="KW-1185">Reference proteome</keyword>
<dbReference type="AlphaFoldDB" id="A0A1L9VHV3"/>
<evidence type="ECO:0000313" key="3">
    <source>
        <dbReference type="Proteomes" id="UP000184300"/>
    </source>
</evidence>
<reference evidence="3" key="1">
    <citation type="journal article" date="2017" name="Genome Biol.">
        <title>Comparative genomics reveals high biological diversity and specific adaptations in the industrially and medically important fungal genus Aspergillus.</title>
        <authorList>
            <person name="de Vries R.P."/>
            <person name="Riley R."/>
            <person name="Wiebenga A."/>
            <person name="Aguilar-Osorio G."/>
            <person name="Amillis S."/>
            <person name="Uchima C.A."/>
            <person name="Anderluh G."/>
            <person name="Asadollahi M."/>
            <person name="Askin M."/>
            <person name="Barry K."/>
            <person name="Battaglia E."/>
            <person name="Bayram O."/>
            <person name="Benocci T."/>
            <person name="Braus-Stromeyer S.A."/>
            <person name="Caldana C."/>
            <person name="Canovas D."/>
            <person name="Cerqueira G.C."/>
            <person name="Chen F."/>
            <person name="Chen W."/>
            <person name="Choi C."/>
            <person name="Clum A."/>
            <person name="Dos Santos R.A."/>
            <person name="Damasio A.R."/>
            <person name="Diallinas G."/>
            <person name="Emri T."/>
            <person name="Fekete E."/>
            <person name="Flipphi M."/>
            <person name="Freyberg S."/>
            <person name="Gallo A."/>
            <person name="Gournas C."/>
            <person name="Habgood R."/>
            <person name="Hainaut M."/>
            <person name="Harispe M.L."/>
            <person name="Henrissat B."/>
            <person name="Hilden K.S."/>
            <person name="Hope R."/>
            <person name="Hossain A."/>
            <person name="Karabika E."/>
            <person name="Karaffa L."/>
            <person name="Karanyi Z."/>
            <person name="Krasevec N."/>
            <person name="Kuo A."/>
            <person name="Kusch H."/>
            <person name="LaButti K."/>
            <person name="Lagendijk E.L."/>
            <person name="Lapidus A."/>
            <person name="Levasseur A."/>
            <person name="Lindquist E."/>
            <person name="Lipzen A."/>
            <person name="Logrieco A.F."/>
            <person name="MacCabe A."/>
            <person name="Maekelae M.R."/>
            <person name="Malavazi I."/>
            <person name="Melin P."/>
            <person name="Meyer V."/>
            <person name="Mielnichuk N."/>
            <person name="Miskei M."/>
            <person name="Molnar A.P."/>
            <person name="Mule G."/>
            <person name="Ngan C.Y."/>
            <person name="Orejas M."/>
            <person name="Orosz E."/>
            <person name="Ouedraogo J.P."/>
            <person name="Overkamp K.M."/>
            <person name="Park H.-S."/>
            <person name="Perrone G."/>
            <person name="Piumi F."/>
            <person name="Punt P.J."/>
            <person name="Ram A.F."/>
            <person name="Ramon A."/>
            <person name="Rauscher S."/>
            <person name="Record E."/>
            <person name="Riano-Pachon D.M."/>
            <person name="Robert V."/>
            <person name="Roehrig J."/>
            <person name="Ruller R."/>
            <person name="Salamov A."/>
            <person name="Salih N.S."/>
            <person name="Samson R.A."/>
            <person name="Sandor E."/>
            <person name="Sanguinetti M."/>
            <person name="Schuetze T."/>
            <person name="Sepcic K."/>
            <person name="Shelest E."/>
            <person name="Sherlock G."/>
            <person name="Sophianopoulou V."/>
            <person name="Squina F.M."/>
            <person name="Sun H."/>
            <person name="Susca A."/>
            <person name="Todd R.B."/>
            <person name="Tsang A."/>
            <person name="Unkles S.E."/>
            <person name="van de Wiele N."/>
            <person name="van Rossen-Uffink D."/>
            <person name="Oliveira J.V."/>
            <person name="Vesth T.C."/>
            <person name="Visser J."/>
            <person name="Yu J.-H."/>
            <person name="Zhou M."/>
            <person name="Andersen M.R."/>
            <person name="Archer D.B."/>
            <person name="Baker S.E."/>
            <person name="Benoit I."/>
            <person name="Brakhage A.A."/>
            <person name="Braus G.H."/>
            <person name="Fischer R."/>
            <person name="Frisvad J.C."/>
            <person name="Goldman G.H."/>
            <person name="Houbraken J."/>
            <person name="Oakley B."/>
            <person name="Pocsi I."/>
            <person name="Scazzocchio C."/>
            <person name="Seiboth B."/>
            <person name="vanKuyk P.A."/>
            <person name="Wortman J."/>
            <person name="Dyer P.S."/>
            <person name="Grigoriev I.V."/>
        </authorList>
    </citation>
    <scope>NUCLEOTIDE SEQUENCE [LARGE SCALE GENOMIC DNA]</scope>
    <source>
        <strain evidence="3">CBS 516.65</strain>
    </source>
</reference>
<name>A0A1L9VHV3_ASPGL</name>
<evidence type="ECO:0000256" key="1">
    <source>
        <dbReference type="SAM" id="MobiDB-lite"/>
    </source>
</evidence>
<proteinExistence type="predicted"/>
<gene>
    <name evidence="2" type="ORF">ASPGLDRAFT_405401</name>
</gene>
<accession>A0A1L9VHV3</accession>
<dbReference type="RefSeq" id="XP_022400172.1">
    <property type="nucleotide sequence ID" value="XM_022545233.1"/>
</dbReference>
<sequence length="110" mass="13402">MVSVQQWFAGSMVHCHTNIHNKKNKRNKKESRNRRQGIRHQSGITKETKKKKKKNRLVYKQWYIRQKCRHLLNMRQKPTERFKNPNQVTINERNDHFSLIHFIISITLLP</sequence>
<dbReference type="GeneID" id="34461494"/>
<organism evidence="2 3">
    <name type="scientific">Aspergillus glaucus CBS 516.65</name>
    <dbReference type="NCBI Taxonomy" id="1160497"/>
    <lineage>
        <taxon>Eukaryota</taxon>
        <taxon>Fungi</taxon>
        <taxon>Dikarya</taxon>
        <taxon>Ascomycota</taxon>
        <taxon>Pezizomycotina</taxon>
        <taxon>Eurotiomycetes</taxon>
        <taxon>Eurotiomycetidae</taxon>
        <taxon>Eurotiales</taxon>
        <taxon>Aspergillaceae</taxon>
        <taxon>Aspergillus</taxon>
        <taxon>Aspergillus subgen. Aspergillus</taxon>
    </lineage>
</organism>
<dbReference type="VEuPathDB" id="FungiDB:ASPGLDRAFT_405401"/>
<evidence type="ECO:0000313" key="2">
    <source>
        <dbReference type="EMBL" id="OJJ83474.1"/>
    </source>
</evidence>
<feature type="compositionally biased region" description="Basic residues" evidence="1">
    <location>
        <begin position="17"/>
        <end position="38"/>
    </location>
</feature>
<dbReference type="Proteomes" id="UP000184300">
    <property type="component" value="Unassembled WGS sequence"/>
</dbReference>
<dbReference type="EMBL" id="KV878899">
    <property type="protein sequence ID" value="OJJ83474.1"/>
    <property type="molecule type" value="Genomic_DNA"/>
</dbReference>
<feature type="region of interest" description="Disordered" evidence="1">
    <location>
        <begin position="15"/>
        <end position="53"/>
    </location>
</feature>
<protein>
    <submittedName>
        <fullName evidence="2">Uncharacterized protein</fullName>
    </submittedName>
</protein>